<keyword evidence="2" id="KW-1185">Reference proteome</keyword>
<keyword evidence="1" id="KW-0436">Ligase</keyword>
<evidence type="ECO:0000313" key="1">
    <source>
        <dbReference type="EMBL" id="MFD1051462.1"/>
    </source>
</evidence>
<organism evidence="1 2">
    <name type="scientific">Kibdelosporangium lantanae</name>
    <dbReference type="NCBI Taxonomy" id="1497396"/>
    <lineage>
        <taxon>Bacteria</taxon>
        <taxon>Bacillati</taxon>
        <taxon>Actinomycetota</taxon>
        <taxon>Actinomycetes</taxon>
        <taxon>Pseudonocardiales</taxon>
        <taxon>Pseudonocardiaceae</taxon>
        <taxon>Kibdelosporangium</taxon>
    </lineage>
</organism>
<name>A0ABW3MMI9_9PSEU</name>
<accession>A0ABW3MMI9</accession>
<feature type="non-terminal residue" evidence="1">
    <location>
        <position position="1"/>
    </location>
</feature>
<dbReference type="Gene3D" id="1.25.40.10">
    <property type="entry name" value="Tetratricopeptide repeat domain"/>
    <property type="match status" value="1"/>
</dbReference>
<proteinExistence type="predicted"/>
<dbReference type="GO" id="GO:0016874">
    <property type="term" value="F:ligase activity"/>
    <property type="evidence" value="ECO:0007669"/>
    <property type="project" value="UniProtKB-KW"/>
</dbReference>
<dbReference type="Proteomes" id="UP001597045">
    <property type="component" value="Unassembled WGS sequence"/>
</dbReference>
<dbReference type="PANTHER" id="PTHR42793">
    <property type="entry name" value="COA BINDING DOMAIN CONTAINING PROTEIN"/>
    <property type="match status" value="1"/>
</dbReference>
<dbReference type="SUPFAM" id="SSF56059">
    <property type="entry name" value="Glutathione synthetase ATP-binding domain-like"/>
    <property type="match status" value="1"/>
</dbReference>
<gene>
    <name evidence="1" type="ORF">ACFQ1S_40920</name>
</gene>
<dbReference type="InterPro" id="IPR011990">
    <property type="entry name" value="TPR-like_helical_dom_sf"/>
</dbReference>
<sequence>MAARLGEGRYVVEEMDTRPGVVEMIVGARQDPAFGPGVVVGAGGVLTELLQDTTLELAPVDAPTALAMVRRLRCASLLDGWRGRSGVDIDALVDVIVRVSELIASRPDIAEIELNPVRVAASGVLAVDALVINEAALVSARASNDVRVEPYVLDFIGSIYFRTSNYAKSERYHAEALALSRAAGDLYCQTRCLRHLADFSLDLGRRGWIRPWR</sequence>
<dbReference type="PANTHER" id="PTHR42793:SF1">
    <property type="entry name" value="PEPTIDYL-LYSINE N-ACETYLTRANSFERASE PATZ"/>
    <property type="match status" value="1"/>
</dbReference>
<reference evidence="2" key="1">
    <citation type="journal article" date="2019" name="Int. J. Syst. Evol. Microbiol.">
        <title>The Global Catalogue of Microorganisms (GCM) 10K type strain sequencing project: providing services to taxonomists for standard genome sequencing and annotation.</title>
        <authorList>
            <consortium name="The Broad Institute Genomics Platform"/>
            <consortium name="The Broad Institute Genome Sequencing Center for Infectious Disease"/>
            <person name="Wu L."/>
            <person name="Ma J."/>
        </authorList>
    </citation>
    <scope>NUCLEOTIDE SEQUENCE [LARGE SCALE GENOMIC DNA]</scope>
    <source>
        <strain evidence="2">JCM 31486</strain>
    </source>
</reference>
<dbReference type="Gene3D" id="3.30.470.20">
    <property type="entry name" value="ATP-grasp fold, B domain"/>
    <property type="match status" value="1"/>
</dbReference>
<dbReference type="Pfam" id="PF13549">
    <property type="entry name" value="ATP-grasp_5"/>
    <property type="match status" value="1"/>
</dbReference>
<comment type="caution">
    <text evidence="1">The sequence shown here is derived from an EMBL/GenBank/DDBJ whole genome shotgun (WGS) entry which is preliminary data.</text>
</comment>
<dbReference type="EMBL" id="JBHTIS010003618">
    <property type="protein sequence ID" value="MFD1051462.1"/>
    <property type="molecule type" value="Genomic_DNA"/>
</dbReference>
<protein>
    <submittedName>
        <fullName evidence="1">Acetate--CoA ligase family protein</fullName>
    </submittedName>
</protein>
<evidence type="ECO:0000313" key="2">
    <source>
        <dbReference type="Proteomes" id="UP001597045"/>
    </source>
</evidence>
<feature type="non-terminal residue" evidence="1">
    <location>
        <position position="213"/>
    </location>
</feature>